<name>A0ACC2L0N5_PERAE</name>
<evidence type="ECO:0000313" key="2">
    <source>
        <dbReference type="Proteomes" id="UP001234297"/>
    </source>
</evidence>
<comment type="caution">
    <text evidence="1">The sequence shown here is derived from an EMBL/GenBank/DDBJ whole genome shotgun (WGS) entry which is preliminary data.</text>
</comment>
<organism evidence="1 2">
    <name type="scientific">Persea americana</name>
    <name type="common">Avocado</name>
    <dbReference type="NCBI Taxonomy" id="3435"/>
    <lineage>
        <taxon>Eukaryota</taxon>
        <taxon>Viridiplantae</taxon>
        <taxon>Streptophyta</taxon>
        <taxon>Embryophyta</taxon>
        <taxon>Tracheophyta</taxon>
        <taxon>Spermatophyta</taxon>
        <taxon>Magnoliopsida</taxon>
        <taxon>Magnoliidae</taxon>
        <taxon>Laurales</taxon>
        <taxon>Lauraceae</taxon>
        <taxon>Persea</taxon>
    </lineage>
</organism>
<reference evidence="1 2" key="1">
    <citation type="journal article" date="2022" name="Hortic Res">
        <title>A haplotype resolved chromosomal level avocado genome allows analysis of novel avocado genes.</title>
        <authorList>
            <person name="Nath O."/>
            <person name="Fletcher S.J."/>
            <person name="Hayward A."/>
            <person name="Shaw L.M."/>
            <person name="Masouleh A.K."/>
            <person name="Furtado A."/>
            <person name="Henry R.J."/>
            <person name="Mitter N."/>
        </authorList>
    </citation>
    <scope>NUCLEOTIDE SEQUENCE [LARGE SCALE GENOMIC DNA]</scope>
    <source>
        <strain evidence="2">cv. Hass</strain>
    </source>
</reference>
<proteinExistence type="predicted"/>
<gene>
    <name evidence="1" type="ORF">MRB53_020224</name>
</gene>
<protein>
    <submittedName>
        <fullName evidence="1">Uncharacterized protein</fullName>
    </submittedName>
</protein>
<evidence type="ECO:0000313" key="1">
    <source>
        <dbReference type="EMBL" id="KAJ8626917.1"/>
    </source>
</evidence>
<keyword evidence="2" id="KW-1185">Reference proteome</keyword>
<dbReference type="Proteomes" id="UP001234297">
    <property type="component" value="Chromosome 6"/>
</dbReference>
<accession>A0ACC2L0N5</accession>
<dbReference type="EMBL" id="CM056814">
    <property type="protein sequence ID" value="KAJ8626917.1"/>
    <property type="molecule type" value="Genomic_DNA"/>
</dbReference>
<sequence length="418" mass="48701">MPFHSSHFSFLFQKAMAKKRSASPSLRHSLWLVISISSFLFIFAILRLQYQPRHLPSARRPIVPFVGTPKIAFLFLARNNLPLDFLWQSFFQSADEDKFSVYIHSRPGFVFDESSTKCTFFYGRQLSKSVEVSWGESSMIKAEQLLLEVALQDHANQRFVLISDSCVPMYNFSYIYNYVMSSSKSFVDSFLDTKEGRYNPKMSPTIPKAKWRKGSQWITLVRRHAEIVVDDDLVFPIFNRYCKRRPPLNLDGKLNHRKIVQKEHNCIPDEHYMQTLLAMCDLEDELERRTLTYTEWNQSATKMEGQAWHPITFKYSNASPQRINKIKGINHIYYETEYRTEWCQSNGTSVPCFLFARKFSRGAAMRLLSAAVPYHWANAYYPNLYNHQSKWSCKSEIDVTGSQNSELLLELVSDEAGV</sequence>